<accession>A0A8K0PEB0</accession>
<reference evidence="3" key="1">
    <citation type="submission" date="2013-04" db="EMBL/GenBank/DDBJ databases">
        <authorList>
            <person name="Qu J."/>
            <person name="Murali S.C."/>
            <person name="Bandaranaike D."/>
            <person name="Bellair M."/>
            <person name="Blankenburg K."/>
            <person name="Chao H."/>
            <person name="Dinh H."/>
            <person name="Doddapaneni H."/>
            <person name="Downs B."/>
            <person name="Dugan-Rocha S."/>
            <person name="Elkadiri S."/>
            <person name="Gnanaolivu R.D."/>
            <person name="Hernandez B."/>
            <person name="Javaid M."/>
            <person name="Jayaseelan J.C."/>
            <person name="Lee S."/>
            <person name="Li M."/>
            <person name="Ming W."/>
            <person name="Munidasa M."/>
            <person name="Muniz J."/>
            <person name="Nguyen L."/>
            <person name="Ongeri F."/>
            <person name="Osuji N."/>
            <person name="Pu L.-L."/>
            <person name="Puazo M."/>
            <person name="Qu C."/>
            <person name="Quiroz J."/>
            <person name="Raj R."/>
            <person name="Weissenberger G."/>
            <person name="Xin Y."/>
            <person name="Zou X."/>
            <person name="Han Y."/>
            <person name="Richards S."/>
            <person name="Worley K."/>
            <person name="Muzny D."/>
            <person name="Gibbs R."/>
        </authorList>
    </citation>
    <scope>NUCLEOTIDE SEQUENCE</scope>
    <source>
        <strain evidence="3">Sampled in the wild</strain>
    </source>
</reference>
<proteinExistence type="predicted"/>
<reference evidence="3" key="2">
    <citation type="submission" date="2017-10" db="EMBL/GenBank/DDBJ databases">
        <title>Ladona fulva Genome sequencing and assembly.</title>
        <authorList>
            <person name="Murali S."/>
            <person name="Richards S."/>
            <person name="Bandaranaike D."/>
            <person name="Bellair M."/>
            <person name="Blankenburg K."/>
            <person name="Chao H."/>
            <person name="Dinh H."/>
            <person name="Doddapaneni H."/>
            <person name="Dugan-Rocha S."/>
            <person name="Elkadiri S."/>
            <person name="Gnanaolivu R."/>
            <person name="Hernandez B."/>
            <person name="Skinner E."/>
            <person name="Javaid M."/>
            <person name="Lee S."/>
            <person name="Li M."/>
            <person name="Ming W."/>
            <person name="Munidasa M."/>
            <person name="Muniz J."/>
            <person name="Nguyen L."/>
            <person name="Hughes D."/>
            <person name="Osuji N."/>
            <person name="Pu L.-L."/>
            <person name="Puazo M."/>
            <person name="Qu C."/>
            <person name="Quiroz J."/>
            <person name="Raj R."/>
            <person name="Weissenberger G."/>
            <person name="Xin Y."/>
            <person name="Zou X."/>
            <person name="Han Y."/>
            <person name="Worley K."/>
            <person name="Muzny D."/>
            <person name="Gibbs R."/>
        </authorList>
    </citation>
    <scope>NUCLEOTIDE SEQUENCE</scope>
    <source>
        <strain evidence="3">Sampled in the wild</strain>
    </source>
</reference>
<dbReference type="GO" id="GO:0002926">
    <property type="term" value="P:tRNA wobble base 5-methoxycarbonylmethyl-2-thiouridinylation"/>
    <property type="evidence" value="ECO:0007669"/>
    <property type="project" value="TreeGrafter"/>
</dbReference>
<feature type="non-terminal residue" evidence="3">
    <location>
        <position position="163"/>
    </location>
</feature>
<comment type="caution">
    <text evidence="3">The sequence shown here is derived from an EMBL/GenBank/DDBJ whole genome shotgun (WGS) entry which is preliminary data.</text>
</comment>
<dbReference type="GO" id="GO:0033588">
    <property type="term" value="C:elongator holoenzyme complex"/>
    <property type="evidence" value="ECO:0007669"/>
    <property type="project" value="InterPro"/>
</dbReference>
<dbReference type="GO" id="GO:0000049">
    <property type="term" value="F:tRNA binding"/>
    <property type="evidence" value="ECO:0007669"/>
    <property type="project" value="TreeGrafter"/>
</dbReference>
<organism evidence="3 4">
    <name type="scientific">Ladona fulva</name>
    <name type="common">Scarce chaser dragonfly</name>
    <name type="synonym">Libellula fulva</name>
    <dbReference type="NCBI Taxonomy" id="123851"/>
    <lineage>
        <taxon>Eukaryota</taxon>
        <taxon>Metazoa</taxon>
        <taxon>Ecdysozoa</taxon>
        <taxon>Arthropoda</taxon>
        <taxon>Hexapoda</taxon>
        <taxon>Insecta</taxon>
        <taxon>Pterygota</taxon>
        <taxon>Palaeoptera</taxon>
        <taxon>Odonata</taxon>
        <taxon>Epiprocta</taxon>
        <taxon>Anisoptera</taxon>
        <taxon>Libelluloidea</taxon>
        <taxon>Libellulidae</taxon>
        <taxon>Ladona</taxon>
    </lineage>
</organism>
<dbReference type="Proteomes" id="UP000792457">
    <property type="component" value="Unassembled WGS sequence"/>
</dbReference>
<dbReference type="PANTHER" id="PTHR12747">
    <property type="entry name" value="ELONGATOR COMPLEX PROTEIN 1"/>
    <property type="match status" value="1"/>
</dbReference>
<dbReference type="Pfam" id="PF23878">
    <property type="entry name" value="TPR_ELP1"/>
    <property type="match status" value="1"/>
</dbReference>
<evidence type="ECO:0000259" key="2">
    <source>
        <dbReference type="Pfam" id="PF23925"/>
    </source>
</evidence>
<dbReference type="OrthoDB" id="40048at2759"/>
<feature type="domain" description="ELP1 alpha-solenoid" evidence="2">
    <location>
        <begin position="1"/>
        <end position="47"/>
    </location>
</feature>
<sequence>MKYLIYLVDVDTLYIAALRIYDFDLVMMIAAKSAKDPKEYVPFINGLRKLEINYQHYKVDMHLKSYASALQNIAKCGEEYFEECLNLIKTHNLYANALKLFPRGGEFHKQICDAYADHLLENHCYEEAAIMQKISHNFEKAINSFQKAGNWRQTLMLAKDLNY</sequence>
<keyword evidence="4" id="KW-1185">Reference proteome</keyword>
<dbReference type="AlphaFoldDB" id="A0A8K0PEB0"/>
<evidence type="ECO:0000313" key="4">
    <source>
        <dbReference type="Proteomes" id="UP000792457"/>
    </source>
</evidence>
<feature type="domain" description="ELP1 TPR" evidence="1">
    <location>
        <begin position="54"/>
        <end position="158"/>
    </location>
</feature>
<dbReference type="GO" id="GO:0005829">
    <property type="term" value="C:cytosol"/>
    <property type="evidence" value="ECO:0007669"/>
    <property type="project" value="TreeGrafter"/>
</dbReference>
<dbReference type="PANTHER" id="PTHR12747:SF0">
    <property type="entry name" value="ELONGATOR COMPLEX PROTEIN 1"/>
    <property type="match status" value="1"/>
</dbReference>
<evidence type="ECO:0000313" key="3">
    <source>
        <dbReference type="EMBL" id="KAG8240109.1"/>
    </source>
</evidence>
<dbReference type="UniPathway" id="UPA00988"/>
<dbReference type="EMBL" id="KZ311505">
    <property type="protein sequence ID" value="KAG8240109.1"/>
    <property type="molecule type" value="Genomic_DNA"/>
</dbReference>
<dbReference type="InterPro" id="IPR056167">
    <property type="entry name" value="A-sol_ELP1"/>
</dbReference>
<dbReference type="Pfam" id="PF23925">
    <property type="entry name" value="A-sol_ELP1"/>
    <property type="match status" value="1"/>
</dbReference>
<name>A0A8K0PEB0_LADFU</name>
<gene>
    <name evidence="3" type="ORF">J437_LFUL019717</name>
</gene>
<protein>
    <submittedName>
        <fullName evidence="3">Uncharacterized protein</fullName>
    </submittedName>
</protein>
<dbReference type="InterPro" id="IPR006849">
    <property type="entry name" value="Elp1"/>
</dbReference>
<evidence type="ECO:0000259" key="1">
    <source>
        <dbReference type="Pfam" id="PF23878"/>
    </source>
</evidence>
<dbReference type="InterPro" id="IPR056166">
    <property type="entry name" value="TPR_ELP1"/>
</dbReference>